<keyword evidence="1" id="KW-0472">Membrane</keyword>
<comment type="caution">
    <text evidence="2">The sequence shown here is derived from an EMBL/GenBank/DDBJ whole genome shotgun (WGS) entry which is preliminary data.</text>
</comment>
<accession>A0A317SP54</accession>
<name>A0A317SP54_9PEZI</name>
<evidence type="ECO:0000313" key="3">
    <source>
        <dbReference type="Proteomes" id="UP000246991"/>
    </source>
</evidence>
<reference evidence="2 3" key="1">
    <citation type="submission" date="2018-03" db="EMBL/GenBank/DDBJ databases">
        <title>Genomes of Pezizomycetes fungi and the evolution of truffles.</title>
        <authorList>
            <person name="Murat C."/>
            <person name="Payen T."/>
            <person name="Noel B."/>
            <person name="Kuo A."/>
            <person name="Martin F.M."/>
        </authorList>
    </citation>
    <scope>NUCLEOTIDE SEQUENCE [LARGE SCALE GENOMIC DNA]</scope>
    <source>
        <strain evidence="2">091103-1</strain>
    </source>
</reference>
<dbReference type="AlphaFoldDB" id="A0A317SP54"/>
<dbReference type="Proteomes" id="UP000246991">
    <property type="component" value="Unassembled WGS sequence"/>
</dbReference>
<keyword evidence="1" id="KW-0812">Transmembrane</keyword>
<dbReference type="EMBL" id="PYWC01000049">
    <property type="protein sequence ID" value="PWW75236.1"/>
    <property type="molecule type" value="Genomic_DNA"/>
</dbReference>
<keyword evidence="3" id="KW-1185">Reference proteome</keyword>
<proteinExistence type="predicted"/>
<feature type="transmembrane region" description="Helical" evidence="1">
    <location>
        <begin position="83"/>
        <end position="103"/>
    </location>
</feature>
<evidence type="ECO:0000256" key="1">
    <source>
        <dbReference type="SAM" id="Phobius"/>
    </source>
</evidence>
<protein>
    <submittedName>
        <fullName evidence="2">Uncharacterized protein</fullName>
    </submittedName>
</protein>
<organism evidence="2 3">
    <name type="scientific">Tuber magnatum</name>
    <name type="common">white Piedmont truffle</name>
    <dbReference type="NCBI Taxonomy" id="42249"/>
    <lineage>
        <taxon>Eukaryota</taxon>
        <taxon>Fungi</taxon>
        <taxon>Dikarya</taxon>
        <taxon>Ascomycota</taxon>
        <taxon>Pezizomycotina</taxon>
        <taxon>Pezizomycetes</taxon>
        <taxon>Pezizales</taxon>
        <taxon>Tuberaceae</taxon>
        <taxon>Tuber</taxon>
    </lineage>
</organism>
<sequence>MFQAIRLLIVVLDSNTICQTNGIKIVILMDILSMNLKFNQLILEQEEMKAKIKILVESRAGTGDLTNQKFGYKYRDRANGSPFAKGFLLTGGVMTYLTLYFSLNDIFFSHKNKPRAATVMEQLIPSSGF</sequence>
<keyword evidence="1" id="KW-1133">Transmembrane helix</keyword>
<evidence type="ECO:0000313" key="2">
    <source>
        <dbReference type="EMBL" id="PWW75236.1"/>
    </source>
</evidence>
<gene>
    <name evidence="2" type="ORF">C7212DRAFT_364455</name>
</gene>